<keyword evidence="3" id="KW-1185">Reference proteome</keyword>
<evidence type="ECO:0000313" key="2">
    <source>
        <dbReference type="EMBL" id="OAV51190.1"/>
    </source>
</evidence>
<protein>
    <recommendedName>
        <fullName evidence="1">Glycosyltransferase 2-like domain-containing protein</fullName>
    </recommendedName>
</protein>
<reference evidence="2 3" key="1">
    <citation type="submission" date="2016-04" db="EMBL/GenBank/DDBJ databases">
        <title>First whole genome shotgun sequence of the bacterium Enteractinococcus sp. strain UASWS1574.</title>
        <authorList>
            <person name="Crovadore J."/>
            <person name="Chablais R."/>
            <person name="Lefort F."/>
        </authorList>
    </citation>
    <scope>NUCLEOTIDE SEQUENCE [LARGE SCALE GENOMIC DNA]</scope>
    <source>
        <strain evidence="2 3">UASWS1574</strain>
    </source>
</reference>
<dbReference type="Pfam" id="PF00535">
    <property type="entry name" value="Glycos_transf_2"/>
    <property type="match status" value="1"/>
</dbReference>
<dbReference type="CDD" id="cd00761">
    <property type="entry name" value="Glyco_tranf_GTA_type"/>
    <property type="match status" value="1"/>
</dbReference>
<organism evidence="2 3">
    <name type="scientific">Enteractinococcus helveticum</name>
    <dbReference type="NCBI Taxonomy" id="1837282"/>
    <lineage>
        <taxon>Bacteria</taxon>
        <taxon>Bacillati</taxon>
        <taxon>Actinomycetota</taxon>
        <taxon>Actinomycetes</taxon>
        <taxon>Micrococcales</taxon>
        <taxon>Micrococcaceae</taxon>
    </lineage>
</organism>
<feature type="domain" description="Glycosyltransferase 2-like" evidence="1">
    <location>
        <begin position="620"/>
        <end position="739"/>
    </location>
</feature>
<name>A0A1B7LUP5_9MICC</name>
<dbReference type="AlphaFoldDB" id="A0A1B7LUP5"/>
<dbReference type="InterPro" id="IPR050834">
    <property type="entry name" value="Glycosyltransf_2"/>
</dbReference>
<sequence length="845" mass="94955">MSQEYGWLRRQRIKLWHLRKGNLKGYRNKQAALKAGVGSAETTTHPVFPVPTTIQDIEVPVLATLVVTPAHMPHLKDALDSIYWQVETIYVYLIGFTSVPNILKRPHIQIIRSEVDSALLSEGCSFLLPRVDEGIVFPINGWICYPPDYVSKMLTQLKSTEFKSVVGAEGLFLPRYPKDAIDGHSFSLTSKVKFLTFASMLHSATMAFDVSILPKSFSQSHAIVSDATFASFLKSNNIVCFVVPHGSHWLTSLLADEEHSKHYSDLGPETREIREAAPWGEEDALRRLESFPNHEILDASLVQALGVLRQAEGSRAEALHQYDEKRLASILRWLDIYADPATREGIILELLRSNVTPMLGRQLLTRLWKLNKAAAISFSRVFIQEKVDTSEAIRLHANFCAGLYYSVEADKYYLHAIRVSGALGDGKTTDILFEYFLFLTRNHKYERAAVIGSSLKISHSEDAFFQACMVLICLNDTDQKENLGAGKWLTALFSNEDTVNRSAAVNRLVRALAETAPLYTSRVTPLVETADLQLSLIQVELLVSLLKIVTVVNDESGAQLIWDAINNSHKSYLADHPEIVSYFKTNWLRAKSEPRDYEGHHRVLSTVGEHEPRNDDPLVSVILTAYNSEDTISMAMQSILNQSYRNFELIVVDDYSTDGTALIAETWARKHTRLKVIRNSENMGPYRSRNIALQSASGAFIAIQDADDVSLPDRLRVQVDSLDTRTQAVIGQHIRVSHDGAIQLENDGSILGHGPVSLLVRSSAVEEIGAFAEVRTRGDKEFESRMEHYYGSTGLKRICKVLVHALDDTKTNSKTQTATDDKKRELLLFKENYLRKHAQWIFKSA</sequence>
<dbReference type="InterPro" id="IPR029044">
    <property type="entry name" value="Nucleotide-diphossugar_trans"/>
</dbReference>
<dbReference type="EMBL" id="LXEY01000116">
    <property type="protein sequence ID" value="OAV51190.1"/>
    <property type="molecule type" value="Genomic_DNA"/>
</dbReference>
<dbReference type="PANTHER" id="PTHR43685">
    <property type="entry name" value="GLYCOSYLTRANSFERASE"/>
    <property type="match status" value="1"/>
</dbReference>
<proteinExistence type="predicted"/>
<dbReference type="OrthoDB" id="3226099at2"/>
<dbReference type="STRING" id="1837282.A6F49_02035"/>
<dbReference type="SUPFAM" id="SSF53448">
    <property type="entry name" value="Nucleotide-diphospho-sugar transferases"/>
    <property type="match status" value="1"/>
</dbReference>
<evidence type="ECO:0000259" key="1">
    <source>
        <dbReference type="Pfam" id="PF00535"/>
    </source>
</evidence>
<dbReference type="Proteomes" id="UP000078292">
    <property type="component" value="Unassembled WGS sequence"/>
</dbReference>
<evidence type="ECO:0000313" key="3">
    <source>
        <dbReference type="Proteomes" id="UP000078292"/>
    </source>
</evidence>
<comment type="caution">
    <text evidence="2">The sequence shown here is derived from an EMBL/GenBank/DDBJ whole genome shotgun (WGS) entry which is preliminary data.</text>
</comment>
<dbReference type="RefSeq" id="WP_043055749.1">
    <property type="nucleotide sequence ID" value="NZ_LXEY01000116.1"/>
</dbReference>
<dbReference type="InterPro" id="IPR001173">
    <property type="entry name" value="Glyco_trans_2-like"/>
</dbReference>
<accession>A0A1B7LUP5</accession>
<dbReference type="Gene3D" id="3.90.550.10">
    <property type="entry name" value="Spore Coat Polysaccharide Biosynthesis Protein SpsA, Chain A"/>
    <property type="match status" value="1"/>
</dbReference>
<gene>
    <name evidence="2" type="ORF">A6F49_02035</name>
</gene>
<dbReference type="PANTHER" id="PTHR43685:SF2">
    <property type="entry name" value="GLYCOSYLTRANSFERASE 2-LIKE DOMAIN-CONTAINING PROTEIN"/>
    <property type="match status" value="1"/>
</dbReference>